<evidence type="ECO:0000256" key="4">
    <source>
        <dbReference type="ARBA" id="ARBA00023235"/>
    </source>
</evidence>
<evidence type="ECO:0000256" key="2">
    <source>
        <dbReference type="ARBA" id="ARBA00013194"/>
    </source>
</evidence>
<evidence type="ECO:0000256" key="1">
    <source>
        <dbReference type="ARBA" id="ARBA00000971"/>
    </source>
</evidence>
<keyword evidence="4" id="KW-0413">Isomerase</keyword>
<dbReference type="GO" id="GO:0003755">
    <property type="term" value="F:peptidyl-prolyl cis-trans isomerase activity"/>
    <property type="evidence" value="ECO:0007669"/>
    <property type="project" value="UniProtKB-KW"/>
</dbReference>
<comment type="catalytic activity">
    <reaction evidence="1">
        <text>[protein]-peptidylproline (omega=180) = [protein]-peptidylproline (omega=0)</text>
        <dbReference type="Rhea" id="RHEA:16237"/>
        <dbReference type="Rhea" id="RHEA-COMP:10747"/>
        <dbReference type="Rhea" id="RHEA-COMP:10748"/>
        <dbReference type="ChEBI" id="CHEBI:83833"/>
        <dbReference type="ChEBI" id="CHEBI:83834"/>
        <dbReference type="EC" id="5.2.1.8"/>
    </reaction>
</comment>
<dbReference type="EMBL" id="UINC01006074">
    <property type="protein sequence ID" value="SVA25306.1"/>
    <property type="molecule type" value="Genomic_DNA"/>
</dbReference>
<dbReference type="PANTHER" id="PTHR43811:SF19">
    <property type="entry name" value="39 KDA FK506-BINDING NUCLEAR PROTEIN"/>
    <property type="match status" value="1"/>
</dbReference>
<evidence type="ECO:0000259" key="5">
    <source>
        <dbReference type="PROSITE" id="PS50059"/>
    </source>
</evidence>
<organism evidence="6">
    <name type="scientific">marine metagenome</name>
    <dbReference type="NCBI Taxonomy" id="408172"/>
    <lineage>
        <taxon>unclassified sequences</taxon>
        <taxon>metagenomes</taxon>
        <taxon>ecological metagenomes</taxon>
    </lineage>
</organism>
<reference evidence="6" key="1">
    <citation type="submission" date="2018-05" db="EMBL/GenBank/DDBJ databases">
        <authorList>
            <person name="Lanie J.A."/>
            <person name="Ng W.-L."/>
            <person name="Kazmierczak K.M."/>
            <person name="Andrzejewski T.M."/>
            <person name="Davidsen T.M."/>
            <person name="Wayne K.J."/>
            <person name="Tettelin H."/>
            <person name="Glass J.I."/>
            <person name="Rusch D."/>
            <person name="Podicherti R."/>
            <person name="Tsui H.-C.T."/>
            <person name="Winkler M.E."/>
        </authorList>
    </citation>
    <scope>NUCLEOTIDE SEQUENCE</scope>
</reference>
<evidence type="ECO:0000313" key="6">
    <source>
        <dbReference type="EMBL" id="SVA25306.1"/>
    </source>
</evidence>
<dbReference type="AlphaFoldDB" id="A0A381UAR7"/>
<dbReference type="InterPro" id="IPR001179">
    <property type="entry name" value="PPIase_FKBP_dom"/>
</dbReference>
<dbReference type="EC" id="5.2.1.8" evidence="2"/>
<feature type="domain" description="PPIase FKBP-type" evidence="5">
    <location>
        <begin position="48"/>
        <end position="142"/>
    </location>
</feature>
<evidence type="ECO:0000256" key="3">
    <source>
        <dbReference type="ARBA" id="ARBA00023110"/>
    </source>
</evidence>
<dbReference type="InterPro" id="IPR046357">
    <property type="entry name" value="PPIase_dom_sf"/>
</dbReference>
<dbReference type="PANTHER" id="PTHR43811">
    <property type="entry name" value="FKBP-TYPE PEPTIDYL-PROLYL CIS-TRANS ISOMERASE FKPA"/>
    <property type="match status" value="1"/>
</dbReference>
<dbReference type="PROSITE" id="PS50059">
    <property type="entry name" value="FKBP_PPIASE"/>
    <property type="match status" value="1"/>
</dbReference>
<keyword evidence="3" id="KW-0697">Rotamase</keyword>
<sequence>MKIGTKTLLLSVICFMACGKKSGEIMETESGLKYVDIVVGDGTSPQAGQRVSVHYTGWLYDENQPDNKGKEFDSSLKKGRPFGFVVGVGSVIDGWDEGVLSMRVGGKRELIVPSDLGYGAQGIGPIPPNATLLFEVELLDIY</sequence>
<dbReference type="FunFam" id="3.10.50.40:FF:000006">
    <property type="entry name" value="Peptidyl-prolyl cis-trans isomerase"/>
    <property type="match status" value="1"/>
</dbReference>
<accession>A0A381UAR7</accession>
<dbReference type="Pfam" id="PF00254">
    <property type="entry name" value="FKBP_C"/>
    <property type="match status" value="1"/>
</dbReference>
<name>A0A381UAR7_9ZZZZ</name>
<proteinExistence type="predicted"/>
<protein>
    <recommendedName>
        <fullName evidence="2">peptidylprolyl isomerase</fullName>
        <ecNumber evidence="2">5.2.1.8</ecNumber>
    </recommendedName>
</protein>
<gene>
    <name evidence="6" type="ORF">METZ01_LOCUS78160</name>
</gene>
<dbReference type="SUPFAM" id="SSF54534">
    <property type="entry name" value="FKBP-like"/>
    <property type="match status" value="1"/>
</dbReference>
<dbReference type="Gene3D" id="3.10.50.40">
    <property type="match status" value="1"/>
</dbReference>